<protein>
    <recommendedName>
        <fullName evidence="4">DUF1600 domain-containing protein</fullName>
    </recommendedName>
</protein>
<gene>
    <name evidence="2" type="ORF">GCW_03150</name>
</gene>
<feature type="transmembrane region" description="Helical" evidence="1">
    <location>
        <begin position="25"/>
        <end position="45"/>
    </location>
</feature>
<keyword evidence="1" id="KW-1133">Transmembrane helix</keyword>
<keyword evidence="1" id="KW-0472">Membrane</keyword>
<proteinExistence type="predicted"/>
<feature type="transmembrane region" description="Helical" evidence="1">
    <location>
        <begin position="71"/>
        <end position="89"/>
    </location>
</feature>
<accession>A0A0F6CL43</accession>
<reference evidence="2 3" key="1">
    <citation type="journal article" date="2011" name="PLoS ONE">
        <title>Core proteome of the minimal cell: comparative proteomics of three mollicute species.</title>
        <authorList>
            <person name="Fisunov G.Y."/>
            <person name="Alexeev D.G."/>
            <person name="Bazaleev N.A."/>
            <person name="Ladygina V.G."/>
            <person name="Galyamina M.A."/>
            <person name="Kondratov I.G."/>
            <person name="Zhukova N.A."/>
            <person name="Serebryakova M.V."/>
            <person name="Demina I.A."/>
            <person name="Govorun V.M."/>
        </authorList>
    </citation>
    <scope>NUCLEOTIDE SEQUENCE [LARGE SCALE GENOMIC DNA]</scope>
    <source>
        <strain evidence="2 3">S6</strain>
    </source>
</reference>
<dbReference type="PIRSF" id="PIRSF006834">
    <property type="entry name" value="UCP006834"/>
    <property type="match status" value="1"/>
</dbReference>
<evidence type="ECO:0000313" key="2">
    <source>
        <dbReference type="EMBL" id="AHB99815.1"/>
    </source>
</evidence>
<sequence length="268" mass="31391">MNQIDKKPKSFSFWFKYELTKAQKIFFFVFWLNLATVIFIVQEVVAELLSNVNSVNNLNNFVDAYRTFDKFTNQSNFILLVFSFFYVFLPRHSFLKKDKFLVASIVYILFTFFGYNIILQFGRLGYRFITNPTKLARGLMIHLFNPVTFIIAGFLAFVYSPARTIGKFHTYLIPGVIYPIIYGIYVISVPYLYKTVDGSIYSVYGGVTNVIENPKIAWAAIIALLFGYFPLSYFIVWISYVKISKKYIDYPASLRKRSIKFIKFEMKQ</sequence>
<dbReference type="AlphaFoldDB" id="A0A0F6CL43"/>
<dbReference type="Proteomes" id="UP000018735">
    <property type="component" value="Chromosome"/>
</dbReference>
<feature type="transmembrane region" description="Helical" evidence="1">
    <location>
        <begin position="171"/>
        <end position="193"/>
    </location>
</feature>
<dbReference type="Pfam" id="PF07667">
    <property type="entry name" value="DUF1600"/>
    <property type="match status" value="1"/>
</dbReference>
<name>A0A0F6CL43_MYCGL</name>
<dbReference type="HOGENOM" id="CLU_091666_0_0_14"/>
<organism evidence="2 3">
    <name type="scientific">Mycoplasmoides gallisepticum S6</name>
    <dbReference type="NCBI Taxonomy" id="1006581"/>
    <lineage>
        <taxon>Bacteria</taxon>
        <taxon>Bacillati</taxon>
        <taxon>Mycoplasmatota</taxon>
        <taxon>Mycoplasmoidales</taxon>
        <taxon>Mycoplasmoidaceae</taxon>
        <taxon>Mycoplasmoides</taxon>
    </lineage>
</organism>
<keyword evidence="1" id="KW-0812">Transmembrane</keyword>
<feature type="transmembrane region" description="Helical" evidence="1">
    <location>
        <begin position="139"/>
        <end position="159"/>
    </location>
</feature>
<dbReference type="InterPro" id="IPR011631">
    <property type="entry name" value="DUF1600"/>
</dbReference>
<feature type="transmembrane region" description="Helical" evidence="1">
    <location>
        <begin position="216"/>
        <end position="238"/>
    </location>
</feature>
<evidence type="ECO:0000313" key="3">
    <source>
        <dbReference type="Proteomes" id="UP000018735"/>
    </source>
</evidence>
<feature type="transmembrane region" description="Helical" evidence="1">
    <location>
        <begin position="101"/>
        <end position="119"/>
    </location>
</feature>
<dbReference type="RefSeq" id="WP_011884808.1">
    <property type="nucleotide sequence ID" value="NC_023030.2"/>
</dbReference>
<dbReference type="EMBL" id="CP006916">
    <property type="protein sequence ID" value="AHB99815.1"/>
    <property type="molecule type" value="Genomic_DNA"/>
</dbReference>
<dbReference type="KEGG" id="mgz:GCW_03150"/>
<evidence type="ECO:0000256" key="1">
    <source>
        <dbReference type="SAM" id="Phobius"/>
    </source>
</evidence>
<evidence type="ECO:0008006" key="4">
    <source>
        <dbReference type="Google" id="ProtNLM"/>
    </source>
</evidence>
<dbReference type="eggNOG" id="ENOG5032QFI">
    <property type="taxonomic scope" value="Bacteria"/>
</dbReference>